<dbReference type="CDD" id="cd06223">
    <property type="entry name" value="PRTases_typeI"/>
    <property type="match status" value="1"/>
</dbReference>
<dbReference type="GO" id="GO:0006164">
    <property type="term" value="P:purine nucleotide biosynthetic process"/>
    <property type="evidence" value="ECO:0007669"/>
    <property type="project" value="TreeGrafter"/>
</dbReference>
<dbReference type="InterPro" id="IPR005946">
    <property type="entry name" value="Rib-P_diPkinase"/>
</dbReference>
<dbReference type="FunFam" id="3.40.50.2020:FF:000007">
    <property type="entry name" value="Ribose-phosphate pyrophosphokinase"/>
    <property type="match status" value="1"/>
</dbReference>
<dbReference type="GO" id="GO:0000287">
    <property type="term" value="F:magnesium ion binding"/>
    <property type="evidence" value="ECO:0007669"/>
    <property type="project" value="InterPro"/>
</dbReference>
<dbReference type="NCBIfam" id="NF002320">
    <property type="entry name" value="PRK01259.1"/>
    <property type="match status" value="1"/>
</dbReference>
<evidence type="ECO:0000256" key="9">
    <source>
        <dbReference type="ARBA" id="ARBA00049535"/>
    </source>
</evidence>
<evidence type="ECO:0000259" key="10">
    <source>
        <dbReference type="Pfam" id="PF13793"/>
    </source>
</evidence>
<dbReference type="PANTHER" id="PTHR10210:SF32">
    <property type="entry name" value="RIBOSE-PHOSPHATE PYROPHOSPHOKINASE 2"/>
    <property type="match status" value="1"/>
</dbReference>
<keyword evidence="12" id="KW-1185">Reference proteome</keyword>
<dbReference type="EMBL" id="CP016379">
    <property type="protein sequence ID" value="AZR74929.1"/>
    <property type="molecule type" value="Genomic_DNA"/>
</dbReference>
<evidence type="ECO:0000256" key="2">
    <source>
        <dbReference type="ARBA" id="ARBA00022679"/>
    </source>
</evidence>
<dbReference type="InterPro" id="IPR029057">
    <property type="entry name" value="PRTase-like"/>
</dbReference>
<evidence type="ECO:0000256" key="1">
    <source>
        <dbReference type="ARBA" id="ARBA00013247"/>
    </source>
</evidence>
<dbReference type="SUPFAM" id="SSF53271">
    <property type="entry name" value="PRTase-like"/>
    <property type="match status" value="1"/>
</dbReference>
<comment type="catalytic activity">
    <reaction evidence="9">
        <text>D-ribose 5-phosphate + ATP = 5-phospho-alpha-D-ribose 1-diphosphate + AMP + H(+)</text>
        <dbReference type="Rhea" id="RHEA:15609"/>
        <dbReference type="ChEBI" id="CHEBI:15378"/>
        <dbReference type="ChEBI" id="CHEBI:30616"/>
        <dbReference type="ChEBI" id="CHEBI:58017"/>
        <dbReference type="ChEBI" id="CHEBI:78346"/>
        <dbReference type="ChEBI" id="CHEBI:456215"/>
        <dbReference type="EC" id="2.7.6.1"/>
    </reaction>
</comment>
<dbReference type="InterPro" id="IPR029099">
    <property type="entry name" value="Pribosyltran_N"/>
</dbReference>
<evidence type="ECO:0000256" key="4">
    <source>
        <dbReference type="ARBA" id="ARBA00022727"/>
    </source>
</evidence>
<dbReference type="KEGG" id="aft:BBF96_12845"/>
<keyword evidence="7" id="KW-0067">ATP-binding</keyword>
<dbReference type="PANTHER" id="PTHR10210">
    <property type="entry name" value="RIBOSE-PHOSPHATE DIPHOSPHOKINASE FAMILY MEMBER"/>
    <property type="match status" value="1"/>
</dbReference>
<proteinExistence type="predicted"/>
<dbReference type="Proteomes" id="UP000267250">
    <property type="component" value="Chromosome"/>
</dbReference>
<name>A0A3Q9HUZ1_9FIRM</name>
<accession>A0A3Q9HUZ1</accession>
<dbReference type="GO" id="GO:0005524">
    <property type="term" value="F:ATP binding"/>
    <property type="evidence" value="ECO:0007669"/>
    <property type="project" value="UniProtKB-KW"/>
</dbReference>
<organism evidence="11 12">
    <name type="scientific">Anoxybacter fermentans</name>
    <dbReference type="NCBI Taxonomy" id="1323375"/>
    <lineage>
        <taxon>Bacteria</taxon>
        <taxon>Bacillati</taxon>
        <taxon>Bacillota</taxon>
        <taxon>Clostridia</taxon>
        <taxon>Halanaerobiales</taxon>
        <taxon>Anoxybacter</taxon>
    </lineage>
</organism>
<feature type="domain" description="Ribose-phosphate pyrophosphokinase N-terminal" evidence="10">
    <location>
        <begin position="2"/>
        <end position="102"/>
    </location>
</feature>
<sequence>MCDYLGIDLGRSEVITFSDGNIFVRILETVRGKNIYLVQPIALRPNEEFVEILFWIDAFKRASARDVTVIIPYFGYAKGDKKDEPRVSIRARVCADAIEMVGADRTITMDLHSPQVQGFFRKPIDHLYALPSLCAYIKQIGLVDEDLVVVSPDAGFAKVAREYGLKLDVPVAIGDKIRRRHDENAEILDIIGDVNGKNALIVDDFSISGGTLVNLANGLVKRGAKRIIACLSHILLNDAGVKKIEDSPIELVVSTDSVENPYISNSKKIKIISVAPLFAEVVKRIESEESVSILFEDLPANLVKEVSTI</sequence>
<keyword evidence="5" id="KW-0547">Nucleotide-binding</keyword>
<dbReference type="PROSITE" id="PS00114">
    <property type="entry name" value="PRPP_SYNTHASE"/>
    <property type="match status" value="1"/>
</dbReference>
<dbReference type="AlphaFoldDB" id="A0A3Q9HUZ1"/>
<dbReference type="Gene3D" id="3.40.50.2020">
    <property type="match status" value="2"/>
</dbReference>
<keyword evidence="8" id="KW-0460">Magnesium</keyword>
<protein>
    <recommendedName>
        <fullName evidence="1">ribose-phosphate diphosphokinase</fullName>
        <ecNumber evidence="1">2.7.6.1</ecNumber>
    </recommendedName>
</protein>
<dbReference type="EC" id="2.7.6.1" evidence="1"/>
<dbReference type="GO" id="GO:0005737">
    <property type="term" value="C:cytoplasm"/>
    <property type="evidence" value="ECO:0007669"/>
    <property type="project" value="TreeGrafter"/>
</dbReference>
<dbReference type="NCBIfam" id="TIGR01251">
    <property type="entry name" value="ribP_PPkin"/>
    <property type="match status" value="1"/>
</dbReference>
<dbReference type="InterPro" id="IPR000842">
    <property type="entry name" value="PRib_PP_synth_CS"/>
</dbReference>
<evidence type="ECO:0000256" key="8">
    <source>
        <dbReference type="ARBA" id="ARBA00022842"/>
    </source>
</evidence>
<evidence type="ECO:0000313" key="12">
    <source>
        <dbReference type="Proteomes" id="UP000267250"/>
    </source>
</evidence>
<evidence type="ECO:0000256" key="3">
    <source>
        <dbReference type="ARBA" id="ARBA00022723"/>
    </source>
</evidence>
<dbReference type="Pfam" id="PF14572">
    <property type="entry name" value="Pribosyl_synth"/>
    <property type="match status" value="1"/>
</dbReference>
<reference evidence="11 12" key="1">
    <citation type="submission" date="2016-07" db="EMBL/GenBank/DDBJ databases">
        <title>Genome and transcriptome analysis of iron-reducing fermentative bacteria Anoxybacter fermentans.</title>
        <authorList>
            <person name="Zeng X."/>
            <person name="Shao Z."/>
        </authorList>
    </citation>
    <scope>NUCLEOTIDE SEQUENCE [LARGE SCALE GENOMIC DNA]</scope>
    <source>
        <strain evidence="11 12">DY22613</strain>
    </source>
</reference>
<dbReference type="GO" id="GO:0004749">
    <property type="term" value="F:ribose phosphate diphosphokinase activity"/>
    <property type="evidence" value="ECO:0007669"/>
    <property type="project" value="UniProtKB-EC"/>
</dbReference>
<keyword evidence="6 11" id="KW-0418">Kinase</keyword>
<evidence type="ECO:0000256" key="7">
    <source>
        <dbReference type="ARBA" id="ARBA00022840"/>
    </source>
</evidence>
<evidence type="ECO:0000256" key="5">
    <source>
        <dbReference type="ARBA" id="ARBA00022741"/>
    </source>
</evidence>
<evidence type="ECO:0000256" key="6">
    <source>
        <dbReference type="ARBA" id="ARBA00022777"/>
    </source>
</evidence>
<keyword evidence="2" id="KW-0808">Transferase</keyword>
<keyword evidence="3" id="KW-0479">Metal-binding</keyword>
<dbReference type="SMART" id="SM01400">
    <property type="entry name" value="Pribosyltran_N"/>
    <property type="match status" value="1"/>
</dbReference>
<dbReference type="InterPro" id="IPR000836">
    <property type="entry name" value="PRTase_dom"/>
</dbReference>
<gene>
    <name evidence="11" type="ORF">BBF96_12845</name>
</gene>
<keyword evidence="4" id="KW-0545">Nucleotide biosynthesis</keyword>
<dbReference type="GO" id="GO:0006015">
    <property type="term" value="P:5-phosphoribose 1-diphosphate biosynthetic process"/>
    <property type="evidence" value="ECO:0007669"/>
    <property type="project" value="TreeGrafter"/>
</dbReference>
<dbReference type="Pfam" id="PF13793">
    <property type="entry name" value="Pribosyltran_N"/>
    <property type="match status" value="1"/>
</dbReference>
<dbReference type="GO" id="GO:0016301">
    <property type="term" value="F:kinase activity"/>
    <property type="evidence" value="ECO:0007669"/>
    <property type="project" value="UniProtKB-KW"/>
</dbReference>
<dbReference type="GO" id="GO:0002189">
    <property type="term" value="C:ribose phosphate diphosphokinase complex"/>
    <property type="evidence" value="ECO:0007669"/>
    <property type="project" value="TreeGrafter"/>
</dbReference>
<dbReference type="GO" id="GO:0009156">
    <property type="term" value="P:ribonucleoside monophosphate biosynthetic process"/>
    <property type="evidence" value="ECO:0007669"/>
    <property type="project" value="InterPro"/>
</dbReference>
<evidence type="ECO:0000313" key="11">
    <source>
        <dbReference type="EMBL" id="AZR74929.1"/>
    </source>
</evidence>